<dbReference type="RefSeq" id="WP_132399815.1">
    <property type="nucleotide sequence ID" value="NZ_SMKA01000001.1"/>
</dbReference>
<dbReference type="AlphaFoldDB" id="A0A4R4QKD6"/>
<keyword evidence="2" id="KW-1185">Reference proteome</keyword>
<comment type="caution">
    <text evidence="1">The sequence shown here is derived from an EMBL/GenBank/DDBJ whole genome shotgun (WGS) entry which is preliminary data.</text>
</comment>
<protein>
    <submittedName>
        <fullName evidence="1">Uncharacterized protein</fullName>
    </submittedName>
</protein>
<proteinExistence type="predicted"/>
<gene>
    <name evidence="1" type="ORF">E1261_00245</name>
</gene>
<evidence type="ECO:0000313" key="2">
    <source>
        <dbReference type="Proteomes" id="UP000295075"/>
    </source>
</evidence>
<accession>A0A4R4QKD6</accession>
<reference evidence="1 2" key="1">
    <citation type="submission" date="2019-03" db="EMBL/GenBank/DDBJ databases">
        <title>Draft genome sequences of novel Actinobacteria.</title>
        <authorList>
            <person name="Sahin N."/>
            <person name="Ay H."/>
            <person name="Saygin H."/>
        </authorList>
    </citation>
    <scope>NUCLEOTIDE SEQUENCE [LARGE SCALE GENOMIC DNA]</scope>
    <source>
        <strain evidence="1 2">JCM 30547</strain>
    </source>
</reference>
<organism evidence="1 2">
    <name type="scientific">Kribbella albertanoniae</name>
    <dbReference type="NCBI Taxonomy" id="1266829"/>
    <lineage>
        <taxon>Bacteria</taxon>
        <taxon>Bacillati</taxon>
        <taxon>Actinomycetota</taxon>
        <taxon>Actinomycetes</taxon>
        <taxon>Propionibacteriales</taxon>
        <taxon>Kribbellaceae</taxon>
        <taxon>Kribbella</taxon>
    </lineage>
</organism>
<dbReference type="OrthoDB" id="3498897at2"/>
<name>A0A4R4QKD6_9ACTN</name>
<dbReference type="Proteomes" id="UP000295075">
    <property type="component" value="Unassembled WGS sequence"/>
</dbReference>
<sequence length="209" mass="23632">MTRMPRPSPHELGDEPPWLEDPQDWFWCSSCEHGLYWDERYHGELLRCVNQQCFAAEFAVPIWAAQKNRDDLFDEAANPEGWPRPVMESRPVPYLVPVTAGRPWWRATDGERLLRCQNQWWCQVCGLPLPSAAWVLVDAGGDVSSDAAMHERCLRLAAGTCPHLLDVGVGYRAVQVRLDDLLGDGRPLQLGDAWTPKRWTLRDASGGIG</sequence>
<evidence type="ECO:0000313" key="1">
    <source>
        <dbReference type="EMBL" id="TDC35793.1"/>
    </source>
</evidence>
<dbReference type="EMBL" id="SMKA01000001">
    <property type="protein sequence ID" value="TDC35793.1"/>
    <property type="molecule type" value="Genomic_DNA"/>
</dbReference>